<feature type="region of interest" description="Disordered" evidence="1">
    <location>
        <begin position="111"/>
        <end position="136"/>
    </location>
</feature>
<feature type="region of interest" description="Disordered" evidence="1">
    <location>
        <begin position="55"/>
        <end position="87"/>
    </location>
</feature>
<accession>A0A226CWK7</accession>
<dbReference type="Proteomes" id="UP000198287">
    <property type="component" value="Unassembled WGS sequence"/>
</dbReference>
<dbReference type="EMBL" id="LNIX01000058">
    <property type="protein sequence ID" value="OXA37349.1"/>
    <property type="molecule type" value="Genomic_DNA"/>
</dbReference>
<evidence type="ECO:0000256" key="1">
    <source>
        <dbReference type="SAM" id="MobiDB-lite"/>
    </source>
</evidence>
<organism evidence="2 3">
    <name type="scientific">Folsomia candida</name>
    <name type="common">Springtail</name>
    <dbReference type="NCBI Taxonomy" id="158441"/>
    <lineage>
        <taxon>Eukaryota</taxon>
        <taxon>Metazoa</taxon>
        <taxon>Ecdysozoa</taxon>
        <taxon>Arthropoda</taxon>
        <taxon>Hexapoda</taxon>
        <taxon>Collembola</taxon>
        <taxon>Entomobryomorpha</taxon>
        <taxon>Isotomoidea</taxon>
        <taxon>Isotomidae</taxon>
        <taxon>Proisotominae</taxon>
        <taxon>Folsomia</taxon>
    </lineage>
</organism>
<evidence type="ECO:0000313" key="3">
    <source>
        <dbReference type="Proteomes" id="UP000198287"/>
    </source>
</evidence>
<protein>
    <submittedName>
        <fullName evidence="2">Uncharacterized protein</fullName>
    </submittedName>
</protein>
<gene>
    <name evidence="2" type="ORF">Fcan01_27869</name>
</gene>
<feature type="region of interest" description="Disordered" evidence="1">
    <location>
        <begin position="166"/>
        <end position="198"/>
    </location>
</feature>
<comment type="caution">
    <text evidence="2">The sequence shown here is derived from an EMBL/GenBank/DDBJ whole genome shotgun (WGS) entry which is preliminary data.</text>
</comment>
<evidence type="ECO:0000313" key="2">
    <source>
        <dbReference type="EMBL" id="OXA37349.1"/>
    </source>
</evidence>
<dbReference type="AlphaFoldDB" id="A0A226CWK7"/>
<keyword evidence="3" id="KW-1185">Reference proteome</keyword>
<reference evidence="2 3" key="1">
    <citation type="submission" date="2015-12" db="EMBL/GenBank/DDBJ databases">
        <title>The genome of Folsomia candida.</title>
        <authorList>
            <person name="Faddeeva A."/>
            <person name="Derks M.F."/>
            <person name="Anvar Y."/>
            <person name="Smit S."/>
            <person name="Van Straalen N."/>
            <person name="Roelofs D."/>
        </authorList>
    </citation>
    <scope>NUCLEOTIDE SEQUENCE [LARGE SCALE GENOMIC DNA]</scope>
    <source>
        <strain evidence="2 3">VU population</strain>
        <tissue evidence="2">Whole body</tissue>
    </source>
</reference>
<proteinExistence type="predicted"/>
<sequence>MEDERFPCGVVSAAGCLVGETEEEAPWVGYFVEEPGEEASWVGFLVPETREGRVRGAAGGDPFGDPRVRGWGSGGEKVPDGRLSEAETEVASPALVVRGWPNRIASREVGTSEVRRTSTSGVGLGERVGPWPNGRSPVRAKWKMQCGGGSIRPNLGRLCPQMTRTGPCGSRVSGGRRRTPVVGELSPGGNDPETDVRSDRRRGMVPIRVRTTLFVGAATSSSARRGGTTISGRVTASVAALRATAV</sequence>
<name>A0A226CWK7_FOLCA</name>
<dbReference type="PROSITE" id="PS51257">
    <property type="entry name" value="PROKAR_LIPOPROTEIN"/>
    <property type="match status" value="1"/>
</dbReference>